<organism evidence="1 2">
    <name type="scientific">Paraburkholderia caribensis MBA4</name>
    <dbReference type="NCBI Taxonomy" id="1323664"/>
    <lineage>
        <taxon>Bacteria</taxon>
        <taxon>Pseudomonadati</taxon>
        <taxon>Pseudomonadota</taxon>
        <taxon>Betaproteobacteria</taxon>
        <taxon>Burkholderiales</taxon>
        <taxon>Burkholderiaceae</taxon>
        <taxon>Paraburkholderia</taxon>
    </lineage>
</organism>
<dbReference type="GeneID" id="69974682"/>
<dbReference type="Proteomes" id="UP000019146">
    <property type="component" value="Plasmid unnamed"/>
</dbReference>
<dbReference type="EMBL" id="CP012748">
    <property type="protein sequence ID" value="ALL71304.1"/>
    <property type="molecule type" value="Genomic_DNA"/>
</dbReference>
<name>A0A0P0RR56_9BURK</name>
<keyword evidence="1" id="KW-0614">Plasmid</keyword>
<dbReference type="RefSeq" id="WP_148654467.1">
    <property type="nucleotide sequence ID" value="NZ_CP012748.1"/>
</dbReference>
<sequence>MSSISSSPELAWPWSSYIAWQSQCAEAFYNAPRNLQQSILPWTFAALVVNEDNSSNPAAERAIVKYESYGKQLGRISDALEVLIERSGVEHNDAIDEFLELKARIDFIKHNTESTRFEAVIADLKRLRRKDPARFKDCLDRVAALGHSPVRSLADI</sequence>
<evidence type="ECO:0000313" key="1">
    <source>
        <dbReference type="EMBL" id="ALL71304.1"/>
    </source>
</evidence>
<dbReference type="AlphaFoldDB" id="A0A0P0RR56"/>
<gene>
    <name evidence="1" type="ORF">K788_0001882</name>
</gene>
<evidence type="ECO:0000313" key="2">
    <source>
        <dbReference type="Proteomes" id="UP000019146"/>
    </source>
</evidence>
<protein>
    <submittedName>
        <fullName evidence="1">Ligand-binding receptor</fullName>
    </submittedName>
</protein>
<reference evidence="1 2" key="1">
    <citation type="journal article" date="2014" name="Genome Announc.">
        <title>Draft Genome Sequence of the Haloacid-Degrading Burkholderia caribensis Strain MBA4.</title>
        <authorList>
            <person name="Pan Y."/>
            <person name="Kong K.F."/>
            <person name="Tsang J.S."/>
        </authorList>
    </citation>
    <scope>NUCLEOTIDE SEQUENCE [LARGE SCALE GENOMIC DNA]</scope>
    <source>
        <strain evidence="1 2">MBA4</strain>
        <plasmid evidence="2">Plasmid</plasmid>
    </source>
</reference>
<dbReference type="KEGG" id="bcai:K788_0001882"/>
<geneLocation type="plasmid" evidence="2"/>
<accession>A0A0P0RR56</accession>
<proteinExistence type="predicted"/>
<keyword evidence="1" id="KW-0675">Receptor</keyword>